<comment type="function">
    <text evidence="8">Membrane-associated protein that warps the membrane surface to access and bind aromatic isoprenes with high specificity, including ubiquinone (CoQ) isoprene intermediates and presents them directly to Coq7, therefore facilitating the Coq7-mediated hydroxylase step. Participates in the biosynthesis of coenzyme Q, also named ubiquinone, an essential lipid-soluble electron transporter for aerobic cellular respiration.</text>
</comment>
<dbReference type="InterPro" id="IPR013718">
    <property type="entry name" value="COQ9_C"/>
</dbReference>
<dbReference type="InterPro" id="IPR048674">
    <property type="entry name" value="COQ9_HTH"/>
</dbReference>
<feature type="domain" description="COQ9 C-terminal" evidence="9">
    <location>
        <begin position="171"/>
        <end position="241"/>
    </location>
</feature>
<evidence type="ECO:0000256" key="5">
    <source>
        <dbReference type="ARBA" id="ARBA00022946"/>
    </source>
</evidence>
<evidence type="ECO:0000313" key="11">
    <source>
        <dbReference type="EMBL" id="KAK0173323.1"/>
    </source>
</evidence>
<evidence type="ECO:0000256" key="3">
    <source>
        <dbReference type="ARBA" id="ARBA00010766"/>
    </source>
</evidence>
<gene>
    <name evidence="11" type="ORF">PV328_006538</name>
</gene>
<sequence length="281" mass="31216">MAVSNLLALRKCMSMSNGIRSLWTSRPLLTTITNKVEDGANNNPKTESEEEYVKNVKTKILTASLPFVNEHGWSKHAISAGAESIGYPGVIHGMFPNGGAELVQYFYANCNAELVNILKAEALAIEADPTKVVKSSEAHVKDALEKRLRMLIPFKSTWPQAIAIMTLPPNVPNALANLLTLVDDICYYAGDRSVDFNWYTRRVVLAGIYKTTELYLLQDTSEDHKNTWNFMNRRIEDALQIHGLMKITTSSSPDQTINRAAEAGSAAFVTARNILGLNWNR</sequence>
<reference evidence="11" key="2">
    <citation type="submission" date="2023-03" db="EMBL/GenBank/DDBJ databases">
        <authorList>
            <person name="Inwood S.N."/>
            <person name="Skelly J.G."/>
            <person name="Guhlin J."/>
            <person name="Harrop T.W.R."/>
            <person name="Goldson S.G."/>
            <person name="Dearden P.K."/>
        </authorList>
    </citation>
    <scope>NUCLEOTIDE SEQUENCE</scope>
    <source>
        <strain evidence="11">Irish</strain>
        <tissue evidence="11">Whole body</tissue>
    </source>
</reference>
<evidence type="ECO:0000259" key="10">
    <source>
        <dbReference type="Pfam" id="PF21392"/>
    </source>
</evidence>
<evidence type="ECO:0000256" key="6">
    <source>
        <dbReference type="ARBA" id="ARBA00023121"/>
    </source>
</evidence>
<dbReference type="GO" id="GO:0005743">
    <property type="term" value="C:mitochondrial inner membrane"/>
    <property type="evidence" value="ECO:0007669"/>
    <property type="project" value="TreeGrafter"/>
</dbReference>
<keyword evidence="5" id="KW-0809">Transit peptide</keyword>
<evidence type="ECO:0000256" key="2">
    <source>
        <dbReference type="ARBA" id="ARBA00004749"/>
    </source>
</evidence>
<evidence type="ECO:0000256" key="7">
    <source>
        <dbReference type="ARBA" id="ARBA00023128"/>
    </source>
</evidence>
<dbReference type="Pfam" id="PF21392">
    <property type="entry name" value="COQ9_N"/>
    <property type="match status" value="1"/>
</dbReference>
<reference evidence="11" key="1">
    <citation type="journal article" date="2023" name="bioRxiv">
        <title>Scaffold-level genome assemblies of two parasitoid biocontrol wasps reveal the parthenogenesis mechanism and an associated novel virus.</title>
        <authorList>
            <person name="Inwood S."/>
            <person name="Skelly J."/>
            <person name="Guhlin J."/>
            <person name="Harrop T."/>
            <person name="Goldson S."/>
            <person name="Dearden P."/>
        </authorList>
    </citation>
    <scope>NUCLEOTIDE SEQUENCE</scope>
    <source>
        <strain evidence="11">Irish</strain>
        <tissue evidence="11">Whole body</tissue>
    </source>
</reference>
<dbReference type="Proteomes" id="UP001168990">
    <property type="component" value="Unassembled WGS sequence"/>
</dbReference>
<comment type="similarity">
    <text evidence="3 8">Belongs to the COQ9 family.</text>
</comment>
<protein>
    <recommendedName>
        <fullName evidence="8">Ubiquinone biosynthesis protein</fullName>
    </recommendedName>
</protein>
<dbReference type="Pfam" id="PF08511">
    <property type="entry name" value="COQ9"/>
    <property type="match status" value="1"/>
</dbReference>
<comment type="subcellular location">
    <subcellularLocation>
        <location evidence="1 8">Mitochondrion</location>
    </subcellularLocation>
</comment>
<name>A0AA39FPN8_9HYME</name>
<evidence type="ECO:0000259" key="9">
    <source>
        <dbReference type="Pfam" id="PF08511"/>
    </source>
</evidence>
<dbReference type="InterPro" id="IPR012762">
    <property type="entry name" value="Ubiq_biosynth_COQ9"/>
</dbReference>
<comment type="caution">
    <text evidence="11">The sequence shown here is derived from an EMBL/GenBank/DDBJ whole genome shotgun (WGS) entry which is preliminary data.</text>
</comment>
<keyword evidence="4 8" id="KW-0831">Ubiquinone biosynthesis</keyword>
<evidence type="ECO:0000256" key="1">
    <source>
        <dbReference type="ARBA" id="ARBA00004173"/>
    </source>
</evidence>
<evidence type="ECO:0000313" key="12">
    <source>
        <dbReference type="Proteomes" id="UP001168990"/>
    </source>
</evidence>
<dbReference type="Gene3D" id="1.10.357.10">
    <property type="entry name" value="Tetracycline Repressor, domain 2"/>
    <property type="match status" value="1"/>
</dbReference>
<keyword evidence="7 8" id="KW-0496">Mitochondrion</keyword>
<dbReference type="GO" id="GO:0008289">
    <property type="term" value="F:lipid binding"/>
    <property type="evidence" value="ECO:0007669"/>
    <property type="project" value="UniProtKB-UniRule"/>
</dbReference>
<organism evidence="11 12">
    <name type="scientific">Microctonus aethiopoides</name>
    <dbReference type="NCBI Taxonomy" id="144406"/>
    <lineage>
        <taxon>Eukaryota</taxon>
        <taxon>Metazoa</taxon>
        <taxon>Ecdysozoa</taxon>
        <taxon>Arthropoda</taxon>
        <taxon>Hexapoda</taxon>
        <taxon>Insecta</taxon>
        <taxon>Pterygota</taxon>
        <taxon>Neoptera</taxon>
        <taxon>Endopterygota</taxon>
        <taxon>Hymenoptera</taxon>
        <taxon>Apocrita</taxon>
        <taxon>Ichneumonoidea</taxon>
        <taxon>Braconidae</taxon>
        <taxon>Euphorinae</taxon>
        <taxon>Microctonus</taxon>
    </lineage>
</organism>
<feature type="domain" description="Ubiquinone biosynthesis protein COQ9 HTH" evidence="10">
    <location>
        <begin position="55"/>
        <end position="83"/>
    </location>
</feature>
<dbReference type="AlphaFoldDB" id="A0AA39FPN8"/>
<dbReference type="PANTHER" id="PTHR21427">
    <property type="entry name" value="UBIQUINONE BIOSYNTHESIS PROTEIN COQ9, MITOCHONDRIAL"/>
    <property type="match status" value="1"/>
</dbReference>
<keyword evidence="6 8" id="KW-0446">Lipid-binding</keyword>
<dbReference type="NCBIfam" id="TIGR02396">
    <property type="entry name" value="diverge_rpsU"/>
    <property type="match status" value="1"/>
</dbReference>
<dbReference type="GO" id="GO:0006744">
    <property type="term" value="P:ubiquinone biosynthetic process"/>
    <property type="evidence" value="ECO:0007669"/>
    <property type="project" value="UniProtKB-UniRule"/>
</dbReference>
<keyword evidence="12" id="KW-1185">Reference proteome</keyword>
<comment type="pathway">
    <text evidence="2 8">Cofactor biosynthesis; ubiquinone biosynthesis.</text>
</comment>
<evidence type="ECO:0000256" key="8">
    <source>
        <dbReference type="RuleBase" id="RU366063"/>
    </source>
</evidence>
<accession>A0AA39FPN8</accession>
<dbReference type="FunFam" id="1.10.357.10:FF:000004">
    <property type="entry name" value="Ubiquinone biosynthesis protein COQ9, mitochondrial"/>
    <property type="match status" value="1"/>
</dbReference>
<proteinExistence type="inferred from homology"/>
<dbReference type="PANTHER" id="PTHR21427:SF19">
    <property type="entry name" value="UBIQUINONE BIOSYNTHESIS PROTEIN COQ9, MITOCHONDRIAL"/>
    <property type="match status" value="1"/>
</dbReference>
<dbReference type="EMBL" id="JAQQBS010000002">
    <property type="protein sequence ID" value="KAK0173323.1"/>
    <property type="molecule type" value="Genomic_DNA"/>
</dbReference>
<evidence type="ECO:0000256" key="4">
    <source>
        <dbReference type="ARBA" id="ARBA00022688"/>
    </source>
</evidence>